<dbReference type="AlphaFoldDB" id="A0A516H2V9"/>
<dbReference type="Gene3D" id="2.40.50.140">
    <property type="entry name" value="Nucleic acid-binding proteins"/>
    <property type="match status" value="1"/>
</dbReference>
<dbReference type="CDD" id="cd04322">
    <property type="entry name" value="LysRS_N"/>
    <property type="match status" value="1"/>
</dbReference>
<keyword evidence="8" id="KW-0963">Cytoplasm</keyword>
<evidence type="ECO:0000256" key="5">
    <source>
        <dbReference type="ARBA" id="ARBA00022840"/>
    </source>
</evidence>
<dbReference type="InterPro" id="IPR045864">
    <property type="entry name" value="aa-tRNA-synth_II/BPL/LPL"/>
</dbReference>
<feature type="binding site" evidence="8">
    <location>
        <position position="440"/>
    </location>
    <ligand>
        <name>Mg(2+)</name>
        <dbReference type="ChEBI" id="CHEBI:18420"/>
        <label>1</label>
    </ligand>
</feature>
<dbReference type="Proteomes" id="UP000317496">
    <property type="component" value="Chromosome"/>
</dbReference>
<dbReference type="InterPro" id="IPR004364">
    <property type="entry name" value="Aa-tRNA-synt_II"/>
</dbReference>
<dbReference type="InterPro" id="IPR006195">
    <property type="entry name" value="aa-tRNA-synth_II"/>
</dbReference>
<feature type="compositionally biased region" description="Basic and acidic residues" evidence="10">
    <location>
        <begin position="459"/>
        <end position="479"/>
    </location>
</feature>
<keyword evidence="5 8" id="KW-0067">ATP-binding</keyword>
<comment type="cofactor">
    <cofactor evidence="8 9">
        <name>Mg(2+)</name>
        <dbReference type="ChEBI" id="CHEBI:18420"/>
    </cofactor>
    <text evidence="8 9">Binds 3 Mg(2+) ions per subunit.</text>
</comment>
<keyword evidence="6 8" id="KW-0030">Aminoacyl-tRNA synthetase</keyword>
<comment type="similarity">
    <text evidence="1 8">Belongs to the class-II aminoacyl-tRNA synthetase family.</text>
</comment>
<dbReference type="NCBIfam" id="TIGR00499">
    <property type="entry name" value="lysS_bact"/>
    <property type="match status" value="1"/>
</dbReference>
<proteinExistence type="inferred from homology"/>
<name>A0A516H2V9_9PROT</name>
<feature type="region of interest" description="Disordered" evidence="10">
    <location>
        <begin position="1"/>
        <end position="50"/>
    </location>
</feature>
<dbReference type="InterPro" id="IPR002313">
    <property type="entry name" value="Lys-tRNA-ligase_II"/>
</dbReference>
<keyword evidence="2 8" id="KW-0436">Ligase</keyword>
<keyword evidence="4 8" id="KW-0547">Nucleotide-binding</keyword>
<dbReference type="GO" id="GO:0000287">
    <property type="term" value="F:magnesium ion binding"/>
    <property type="evidence" value="ECO:0007669"/>
    <property type="project" value="UniProtKB-UniRule"/>
</dbReference>
<dbReference type="EC" id="6.1.1.6" evidence="8"/>
<evidence type="ECO:0000256" key="7">
    <source>
        <dbReference type="ARBA" id="ARBA00048573"/>
    </source>
</evidence>
<dbReference type="NCBIfam" id="NF001756">
    <property type="entry name" value="PRK00484.1"/>
    <property type="match status" value="1"/>
</dbReference>
<reference evidence="12 13" key="1">
    <citation type="submission" date="2019-07" db="EMBL/GenBank/DDBJ databases">
        <title>Genome sequencing for Ferrovibrio sp. K5.</title>
        <authorList>
            <person name="Park S.-J."/>
        </authorList>
    </citation>
    <scope>NUCLEOTIDE SEQUENCE [LARGE SCALE GENOMIC DNA]</scope>
    <source>
        <strain evidence="12 13">K5</strain>
    </source>
</reference>
<dbReference type="GO" id="GO:0000049">
    <property type="term" value="F:tRNA binding"/>
    <property type="evidence" value="ECO:0007669"/>
    <property type="project" value="TreeGrafter"/>
</dbReference>
<dbReference type="GO" id="GO:0004824">
    <property type="term" value="F:lysine-tRNA ligase activity"/>
    <property type="evidence" value="ECO:0007669"/>
    <property type="project" value="UniProtKB-UniRule"/>
</dbReference>
<gene>
    <name evidence="8 12" type="primary">lysS</name>
    <name evidence="12" type="ORF">FNB15_12920</name>
</gene>
<dbReference type="Pfam" id="PF01336">
    <property type="entry name" value="tRNA_anti-codon"/>
    <property type="match status" value="1"/>
</dbReference>
<protein>
    <recommendedName>
        <fullName evidence="8">Lysine--tRNA ligase</fullName>
        <ecNumber evidence="8">6.1.1.6</ecNumber>
    </recommendedName>
    <alternativeName>
        <fullName evidence="8">Lysyl-tRNA synthetase</fullName>
        <shortName evidence="8">LysRS</shortName>
    </alternativeName>
</protein>
<dbReference type="GO" id="GO:0005524">
    <property type="term" value="F:ATP binding"/>
    <property type="evidence" value="ECO:0007669"/>
    <property type="project" value="UniProtKB-UniRule"/>
</dbReference>
<dbReference type="KEGG" id="fer:FNB15_12920"/>
<feature type="region of interest" description="Disordered" evidence="10">
    <location>
        <begin position="457"/>
        <end position="479"/>
    </location>
</feature>
<dbReference type="SUPFAM" id="SSF55681">
    <property type="entry name" value="Class II aaRS and biotin synthetases"/>
    <property type="match status" value="1"/>
</dbReference>
<feature type="domain" description="Aminoacyl-transfer RNA synthetases class-II family profile" evidence="11">
    <location>
        <begin position="215"/>
        <end position="528"/>
    </location>
</feature>
<comment type="subcellular location">
    <subcellularLocation>
        <location evidence="8">Cytoplasm</location>
    </subcellularLocation>
</comment>
<feature type="binding site" evidence="8">
    <location>
        <position position="447"/>
    </location>
    <ligand>
        <name>Mg(2+)</name>
        <dbReference type="ChEBI" id="CHEBI:18420"/>
        <label>2</label>
    </ligand>
</feature>
<dbReference type="InterPro" id="IPR018149">
    <property type="entry name" value="Lys-tRNA-synth_II_C"/>
</dbReference>
<evidence type="ECO:0000256" key="1">
    <source>
        <dbReference type="ARBA" id="ARBA00008226"/>
    </source>
</evidence>
<dbReference type="GO" id="GO:0005829">
    <property type="term" value="C:cytosol"/>
    <property type="evidence" value="ECO:0007669"/>
    <property type="project" value="TreeGrafter"/>
</dbReference>
<dbReference type="Pfam" id="PF00152">
    <property type="entry name" value="tRNA-synt_2"/>
    <property type="match status" value="1"/>
</dbReference>
<evidence type="ECO:0000313" key="12">
    <source>
        <dbReference type="EMBL" id="QDO98116.1"/>
    </source>
</evidence>
<evidence type="ECO:0000256" key="3">
    <source>
        <dbReference type="ARBA" id="ARBA00022723"/>
    </source>
</evidence>
<dbReference type="EMBL" id="CP041636">
    <property type="protein sequence ID" value="QDO98116.1"/>
    <property type="molecule type" value="Genomic_DNA"/>
</dbReference>
<comment type="subunit">
    <text evidence="8">Homodimer.</text>
</comment>
<evidence type="ECO:0000256" key="4">
    <source>
        <dbReference type="ARBA" id="ARBA00022741"/>
    </source>
</evidence>
<evidence type="ECO:0000259" key="11">
    <source>
        <dbReference type="PROSITE" id="PS50862"/>
    </source>
</evidence>
<dbReference type="Gene3D" id="3.30.930.10">
    <property type="entry name" value="Bira Bifunctional Protein, Domain 2"/>
    <property type="match status" value="1"/>
</dbReference>
<comment type="catalytic activity">
    <reaction evidence="7 8 9">
        <text>tRNA(Lys) + L-lysine + ATP = L-lysyl-tRNA(Lys) + AMP + diphosphate</text>
        <dbReference type="Rhea" id="RHEA:20792"/>
        <dbReference type="Rhea" id="RHEA-COMP:9696"/>
        <dbReference type="Rhea" id="RHEA-COMP:9697"/>
        <dbReference type="ChEBI" id="CHEBI:30616"/>
        <dbReference type="ChEBI" id="CHEBI:32551"/>
        <dbReference type="ChEBI" id="CHEBI:33019"/>
        <dbReference type="ChEBI" id="CHEBI:78442"/>
        <dbReference type="ChEBI" id="CHEBI:78529"/>
        <dbReference type="ChEBI" id="CHEBI:456215"/>
        <dbReference type="EC" id="6.1.1.6"/>
    </reaction>
</comment>
<evidence type="ECO:0000256" key="8">
    <source>
        <dbReference type="HAMAP-Rule" id="MF_00252"/>
    </source>
</evidence>
<dbReference type="OrthoDB" id="9801152at2"/>
<evidence type="ECO:0000313" key="13">
    <source>
        <dbReference type="Proteomes" id="UP000317496"/>
    </source>
</evidence>
<dbReference type="InterPro" id="IPR004365">
    <property type="entry name" value="NA-bd_OB_tRNA"/>
</dbReference>
<dbReference type="GO" id="GO:0006430">
    <property type="term" value="P:lysyl-tRNA aminoacylation"/>
    <property type="evidence" value="ECO:0007669"/>
    <property type="project" value="UniProtKB-UniRule"/>
</dbReference>
<evidence type="ECO:0000256" key="2">
    <source>
        <dbReference type="ARBA" id="ARBA00022598"/>
    </source>
</evidence>
<dbReference type="InterPro" id="IPR044136">
    <property type="entry name" value="Lys-tRNA-ligase_II_N"/>
</dbReference>
<dbReference type="PANTHER" id="PTHR42918:SF15">
    <property type="entry name" value="LYSINE--TRNA LIGASE, CHLOROPLASTIC_MITOCHONDRIAL"/>
    <property type="match status" value="1"/>
</dbReference>
<dbReference type="PRINTS" id="PR00982">
    <property type="entry name" value="TRNASYNTHLYS"/>
</dbReference>
<dbReference type="InterPro" id="IPR012340">
    <property type="entry name" value="NA-bd_OB-fold"/>
</dbReference>
<accession>A0A516H2V9</accession>
<keyword evidence="13" id="KW-1185">Reference proteome</keyword>
<feature type="compositionally biased region" description="Basic residues" evidence="10">
    <location>
        <begin position="17"/>
        <end position="27"/>
    </location>
</feature>
<keyword evidence="8 9" id="KW-0460">Magnesium</keyword>
<dbReference type="HAMAP" id="MF_00252">
    <property type="entry name" value="Lys_tRNA_synth_class2"/>
    <property type="match status" value="1"/>
</dbReference>
<dbReference type="CDD" id="cd00775">
    <property type="entry name" value="LysRS_core"/>
    <property type="match status" value="1"/>
</dbReference>
<evidence type="ECO:0000256" key="10">
    <source>
        <dbReference type="SAM" id="MobiDB-lite"/>
    </source>
</evidence>
<dbReference type="SUPFAM" id="SSF50249">
    <property type="entry name" value="Nucleic acid-binding proteins"/>
    <property type="match status" value="1"/>
</dbReference>
<dbReference type="PANTHER" id="PTHR42918">
    <property type="entry name" value="LYSYL-TRNA SYNTHETASE"/>
    <property type="match status" value="1"/>
</dbReference>
<keyword evidence="8" id="KW-0648">Protein biosynthesis</keyword>
<evidence type="ECO:0000256" key="6">
    <source>
        <dbReference type="ARBA" id="ARBA00023146"/>
    </source>
</evidence>
<feature type="binding site" evidence="8">
    <location>
        <position position="447"/>
    </location>
    <ligand>
        <name>Mg(2+)</name>
        <dbReference type="ChEBI" id="CHEBI:18420"/>
        <label>1</label>
    </ligand>
</feature>
<keyword evidence="3 8" id="KW-0479">Metal-binding</keyword>
<sequence length="536" mass="59765">MPSARAGRLESRGPGARFRRNIYRPAKRLAVTNQTSPSPAAADASGERANREAKLQQLRQLGLDPYLAPKFPKSHKNAAVHEQFAHLQAEEKTEESVAVAGRVMAIRNSGMFIDLVDDTVKLQVYTGKEDVQGRFAPVMKALDLGDIIGVRGKVRRTKRGEITVDTDEIVVLAKALEPPPEKWHGLKNVEQRYRHREYDLIGNEESRQTLRTRFRVIQSIRQFLNGEGFLEVETPMLHSIPGGAIAKPFETHHNALDIPLYMRIAPELHLKRLVIGGLSEKVFEINRCFRNEGISPRHNPEFTTMELYQAYADYEDMMAITERTIANAAIVATGSTKVTFGEHEIDFTPPFRRGTMLGLIEEHGKVKLEGLDDAAARDAAKKAGVDIAPTASWGKVVEACFEHFVEPNLIQPTHVVALPKAISPLAKANHANPTIAERFETFCNTWEIANAFSELADPQEQRARFEDQQSQRDGGDDEAHRIDEDFLKAQSAGMMPMGGLGIGIDRIVMLLTNSQTIREVIAFPTLRPRAEGSTEE</sequence>
<organism evidence="12 13">
    <name type="scientific">Ferrovibrio terrae</name>
    <dbReference type="NCBI Taxonomy" id="2594003"/>
    <lineage>
        <taxon>Bacteria</taxon>
        <taxon>Pseudomonadati</taxon>
        <taxon>Pseudomonadota</taxon>
        <taxon>Alphaproteobacteria</taxon>
        <taxon>Rhodospirillales</taxon>
        <taxon>Rhodospirillaceae</taxon>
        <taxon>Ferrovibrio</taxon>
    </lineage>
</organism>
<evidence type="ECO:0000256" key="9">
    <source>
        <dbReference type="RuleBase" id="RU000336"/>
    </source>
</evidence>
<dbReference type="PROSITE" id="PS50862">
    <property type="entry name" value="AA_TRNA_LIGASE_II"/>
    <property type="match status" value="1"/>
</dbReference>